<reference evidence="1 2" key="1">
    <citation type="submission" date="2018-03" db="EMBL/GenBank/DDBJ databases">
        <title>Genome sequence of the symbiotic type strain Mesorhizobium helmanticense CSLC115NT isolated from Lotus corniculatus nodules.</title>
        <authorList>
            <person name="Sannazzaro A.I."/>
            <person name="Torres Tejerizo G.A."/>
            <person name="Dip D."/>
            <person name="Caballero M."/>
            <person name="Pistorio M."/>
            <person name="Estrella M.J."/>
        </authorList>
    </citation>
    <scope>NUCLEOTIDE SEQUENCE [LARGE SCALE GENOMIC DNA]</scope>
    <source>
        <strain evidence="1 2">CSLC115N</strain>
    </source>
</reference>
<dbReference type="EMBL" id="PZJX01000046">
    <property type="protein sequence ID" value="PTE07739.1"/>
    <property type="molecule type" value="Genomic_DNA"/>
</dbReference>
<dbReference type="AlphaFoldDB" id="A0A2T4IQ28"/>
<gene>
    <name evidence="1" type="ORF">C9427_24860</name>
</gene>
<proteinExistence type="predicted"/>
<accession>A0A2T4IQ28</accession>
<organism evidence="1 2">
    <name type="scientific">Mesorhizobium helmanticense</name>
    <dbReference type="NCBI Taxonomy" id="1776423"/>
    <lineage>
        <taxon>Bacteria</taxon>
        <taxon>Pseudomonadati</taxon>
        <taxon>Pseudomonadota</taxon>
        <taxon>Alphaproteobacteria</taxon>
        <taxon>Hyphomicrobiales</taxon>
        <taxon>Phyllobacteriaceae</taxon>
        <taxon>Mesorhizobium</taxon>
    </lineage>
</organism>
<evidence type="ECO:0000313" key="1">
    <source>
        <dbReference type="EMBL" id="PTE07739.1"/>
    </source>
</evidence>
<comment type="caution">
    <text evidence="1">The sequence shown here is derived from an EMBL/GenBank/DDBJ whole genome shotgun (WGS) entry which is preliminary data.</text>
</comment>
<keyword evidence="2" id="KW-1185">Reference proteome</keyword>
<protein>
    <submittedName>
        <fullName evidence="1">Uncharacterized protein</fullName>
    </submittedName>
</protein>
<dbReference type="Proteomes" id="UP000240259">
    <property type="component" value="Unassembled WGS sequence"/>
</dbReference>
<name>A0A2T4IQ28_9HYPH</name>
<evidence type="ECO:0000313" key="2">
    <source>
        <dbReference type="Proteomes" id="UP000240259"/>
    </source>
</evidence>
<dbReference type="OrthoDB" id="5879561at2"/>
<sequence>MRYYDILPDVAGGLGRGTVMDTSVHPPVVSKLVYQMEGWFGDVLITSFPCFLVTEDAAHALSKIGFTGATFAPVEVITSEDFRELQPEVELPSFVWLKVNGKAGHDDFGIAQNLNLVLSERVFDVFDERGLPSATIKPFDVRHEQR</sequence>